<evidence type="ECO:0000256" key="1">
    <source>
        <dbReference type="ARBA" id="ARBA00012468"/>
    </source>
</evidence>
<accession>A0ABU1CHS6</accession>
<dbReference type="EMBL" id="JARUHG010000006">
    <property type="protein sequence ID" value="MDR0184497.1"/>
    <property type="molecule type" value="Genomic_DNA"/>
</dbReference>
<comment type="caution">
    <text evidence="7">The sequence shown here is derived from an EMBL/GenBank/DDBJ whole genome shotgun (WGS) entry which is preliminary data.</text>
</comment>
<organism evidence="7 8">
    <name type="scientific">Lysobacter arvi</name>
    <dbReference type="NCBI Taxonomy" id="3038776"/>
    <lineage>
        <taxon>Bacteria</taxon>
        <taxon>Pseudomonadati</taxon>
        <taxon>Pseudomonadota</taxon>
        <taxon>Gammaproteobacteria</taxon>
        <taxon>Lysobacterales</taxon>
        <taxon>Lysobacteraceae</taxon>
        <taxon>Lysobacter</taxon>
    </lineage>
</organism>
<name>A0ABU1CHS6_9GAMM</name>
<proteinExistence type="predicted"/>
<evidence type="ECO:0000256" key="4">
    <source>
        <dbReference type="ARBA" id="ARBA00022723"/>
    </source>
</evidence>
<evidence type="ECO:0000259" key="6">
    <source>
        <dbReference type="PROSITE" id="PS51443"/>
    </source>
</evidence>
<evidence type="ECO:0000313" key="8">
    <source>
        <dbReference type="Proteomes" id="UP001233535"/>
    </source>
</evidence>
<dbReference type="PANTHER" id="PTHR33447:SF20">
    <property type="entry name" value="GLUTATHIONE GAMMA-GLUTAMYLCYSTEINYLTRANSFERASE"/>
    <property type="match status" value="1"/>
</dbReference>
<keyword evidence="2" id="KW-0104">Cadmium</keyword>
<dbReference type="InterPro" id="IPR038156">
    <property type="entry name" value="PCS_N_sf"/>
</dbReference>
<dbReference type="InterPro" id="IPR007719">
    <property type="entry name" value="PCS_N"/>
</dbReference>
<dbReference type="PANTHER" id="PTHR33447">
    <property type="entry name" value="GLUTATHIONE GAMMA-GLUTAMYLCYSTEINYLTRANSFERASE"/>
    <property type="match status" value="1"/>
</dbReference>
<keyword evidence="4" id="KW-0479">Metal-binding</keyword>
<evidence type="ECO:0000256" key="2">
    <source>
        <dbReference type="ARBA" id="ARBA00022539"/>
    </source>
</evidence>
<gene>
    <name evidence="7" type="ORF">P8609_16150</name>
</gene>
<dbReference type="EC" id="2.3.2.15" evidence="1"/>
<protein>
    <recommendedName>
        <fullName evidence="1">glutathione gamma-glutamylcysteinyltransferase</fullName>
        <ecNumber evidence="1">2.3.2.15</ecNumber>
    </recommendedName>
</protein>
<keyword evidence="5" id="KW-0732">Signal</keyword>
<dbReference type="Pfam" id="PF05023">
    <property type="entry name" value="Phytochelatin"/>
    <property type="match status" value="1"/>
</dbReference>
<feature type="domain" description="Peptidase C83" evidence="6">
    <location>
        <begin position="28"/>
        <end position="241"/>
    </location>
</feature>
<sequence length="256" mass="27371">MKRILATLAATAVLAFAVGAGAAWNKYLRAPTVQMQPMPAHLIALDSGAGQKLLARAEATADFDALMTHFVPQTRRAFCGVASALTTLNAARTTPAPLDQSRLFDHPKVSAHPLKVSVIGMSLDDFATLLRAHGARVSVVYASASSLDAFRKAVRENLATPGDFLLVNYQRSELGQAPMGHISPIAAYDETSDRLLVLDVAAHKYPPTWVETRAMWKAMRAPLNPETNVTRGYLVMHGDGVGPDALTARATLASAD</sequence>
<reference evidence="7 8" key="1">
    <citation type="submission" date="2023-04" db="EMBL/GenBank/DDBJ databases">
        <title>Lysobacter sp. strain UC isolated from soil sample.</title>
        <authorList>
            <person name="Choksket S."/>
            <person name="Harshvardhan F."/>
            <person name="Rana R."/>
            <person name="Patil P.B."/>
            <person name="Korpole S."/>
        </authorList>
    </citation>
    <scope>NUCLEOTIDE SEQUENCE [LARGE SCALE GENOMIC DNA]</scope>
    <source>
        <strain evidence="7 8">UC</strain>
    </source>
</reference>
<keyword evidence="3" id="KW-0808">Transferase</keyword>
<dbReference type="InterPro" id="IPR038765">
    <property type="entry name" value="Papain-like_cys_pep_sf"/>
</dbReference>
<feature type="chain" id="PRO_5045960189" description="glutathione gamma-glutamylcysteinyltransferase" evidence="5">
    <location>
        <begin position="23"/>
        <end position="256"/>
    </location>
</feature>
<dbReference type="Proteomes" id="UP001233535">
    <property type="component" value="Unassembled WGS sequence"/>
</dbReference>
<evidence type="ECO:0000256" key="5">
    <source>
        <dbReference type="SAM" id="SignalP"/>
    </source>
</evidence>
<dbReference type="InterPro" id="IPR040409">
    <property type="entry name" value="PCS-like"/>
</dbReference>
<dbReference type="PROSITE" id="PS51443">
    <property type="entry name" value="PCS"/>
    <property type="match status" value="1"/>
</dbReference>
<dbReference type="RefSeq" id="WP_309263612.1">
    <property type="nucleotide sequence ID" value="NZ_JARUHG010000006.1"/>
</dbReference>
<evidence type="ECO:0000313" key="7">
    <source>
        <dbReference type="EMBL" id="MDR0184497.1"/>
    </source>
</evidence>
<dbReference type="Gene3D" id="3.90.70.30">
    <property type="entry name" value="Phytochelatin synthase, N-terminal domain"/>
    <property type="match status" value="1"/>
</dbReference>
<keyword evidence="8" id="KW-1185">Reference proteome</keyword>
<evidence type="ECO:0000256" key="3">
    <source>
        <dbReference type="ARBA" id="ARBA00022679"/>
    </source>
</evidence>
<dbReference type="SUPFAM" id="SSF54001">
    <property type="entry name" value="Cysteine proteinases"/>
    <property type="match status" value="1"/>
</dbReference>
<feature type="signal peptide" evidence="5">
    <location>
        <begin position="1"/>
        <end position="22"/>
    </location>
</feature>